<evidence type="ECO:0000313" key="1">
    <source>
        <dbReference type="EMBL" id="GBM47912.1"/>
    </source>
</evidence>
<comment type="caution">
    <text evidence="1">The sequence shown here is derived from an EMBL/GenBank/DDBJ whole genome shotgun (WGS) entry which is preliminary data.</text>
</comment>
<evidence type="ECO:0000313" key="2">
    <source>
        <dbReference type="Proteomes" id="UP000499080"/>
    </source>
</evidence>
<sequence>MGSLVSAQLRRDIHLSFSKRSNEKVLCDKCHSIRRKSSIRRRVKKALWCGYSFVEISNSPGGYFGEIVITAGLEYPQY</sequence>
<gene>
    <name evidence="1" type="ORF">AVEN_59277_1</name>
</gene>
<dbReference type="Proteomes" id="UP000499080">
    <property type="component" value="Unassembled WGS sequence"/>
</dbReference>
<name>A0A4Y2G279_ARAVE</name>
<dbReference type="EMBL" id="BGPR01001197">
    <property type="protein sequence ID" value="GBM47912.1"/>
    <property type="molecule type" value="Genomic_DNA"/>
</dbReference>
<reference evidence="1 2" key="1">
    <citation type="journal article" date="2019" name="Sci. Rep.">
        <title>Orb-weaving spider Araneus ventricosus genome elucidates the spidroin gene catalogue.</title>
        <authorList>
            <person name="Kono N."/>
            <person name="Nakamura H."/>
            <person name="Ohtoshi R."/>
            <person name="Moran D.A.P."/>
            <person name="Shinohara A."/>
            <person name="Yoshida Y."/>
            <person name="Fujiwara M."/>
            <person name="Mori M."/>
            <person name="Tomita M."/>
            <person name="Arakawa K."/>
        </authorList>
    </citation>
    <scope>NUCLEOTIDE SEQUENCE [LARGE SCALE GENOMIC DNA]</scope>
</reference>
<proteinExistence type="predicted"/>
<keyword evidence="2" id="KW-1185">Reference proteome</keyword>
<accession>A0A4Y2G279</accession>
<protein>
    <submittedName>
        <fullName evidence="1">Uncharacterized protein</fullName>
    </submittedName>
</protein>
<dbReference type="AlphaFoldDB" id="A0A4Y2G279"/>
<organism evidence="1 2">
    <name type="scientific">Araneus ventricosus</name>
    <name type="common">Orbweaver spider</name>
    <name type="synonym">Epeira ventricosa</name>
    <dbReference type="NCBI Taxonomy" id="182803"/>
    <lineage>
        <taxon>Eukaryota</taxon>
        <taxon>Metazoa</taxon>
        <taxon>Ecdysozoa</taxon>
        <taxon>Arthropoda</taxon>
        <taxon>Chelicerata</taxon>
        <taxon>Arachnida</taxon>
        <taxon>Araneae</taxon>
        <taxon>Araneomorphae</taxon>
        <taxon>Entelegynae</taxon>
        <taxon>Araneoidea</taxon>
        <taxon>Araneidae</taxon>
        <taxon>Araneus</taxon>
    </lineage>
</organism>